<organism evidence="10 11">
    <name type="scientific">Streptococcus mitis (strain B6)</name>
    <dbReference type="NCBI Taxonomy" id="365659"/>
    <lineage>
        <taxon>Bacteria</taxon>
        <taxon>Bacillati</taxon>
        <taxon>Bacillota</taxon>
        <taxon>Bacilli</taxon>
        <taxon>Lactobacillales</taxon>
        <taxon>Streptococcaceae</taxon>
        <taxon>Streptococcus</taxon>
        <taxon>Streptococcus mitis group</taxon>
    </lineage>
</organism>
<dbReference type="PANTHER" id="PTHR33602">
    <property type="entry name" value="REGULATORY PROTEIN RECX FAMILY PROTEIN"/>
    <property type="match status" value="1"/>
</dbReference>
<reference evidence="10 11" key="1">
    <citation type="journal article" date="2010" name="PLoS ONE">
        <title>The genome of Streptococcus mitis B6--what is a commensal?</title>
        <authorList>
            <person name="Denapaite D."/>
            <person name="Brueckner R."/>
            <person name="Nuhn M."/>
            <person name="Reichmann P."/>
            <person name="Henrich B."/>
            <person name="Maurer P."/>
            <person name="Schaehle Y."/>
            <person name="Selbmann P."/>
            <person name="Zimmermann W."/>
            <person name="Wambutt R."/>
            <person name="Hakenbeck R."/>
        </authorList>
    </citation>
    <scope>NUCLEOTIDE SEQUENCE [LARGE SCALE GENOMIC DNA]</scope>
    <source>
        <strain evidence="10 11">B6</strain>
    </source>
</reference>
<dbReference type="InterPro" id="IPR053926">
    <property type="entry name" value="RecX_HTH_1st"/>
</dbReference>
<name>D3H7B7_STRM6</name>
<dbReference type="HOGENOM" id="CLU_066607_4_0_9"/>
<dbReference type="Pfam" id="PF21982">
    <property type="entry name" value="RecX_HTH1"/>
    <property type="match status" value="1"/>
</dbReference>
<feature type="domain" description="RecX first three-helical" evidence="9">
    <location>
        <begin position="87"/>
        <end position="122"/>
    </location>
</feature>
<dbReference type="HAMAP" id="MF_01114">
    <property type="entry name" value="RecX"/>
    <property type="match status" value="1"/>
</dbReference>
<dbReference type="OrthoDB" id="5421057at2"/>
<comment type="subcellular location">
    <subcellularLocation>
        <location evidence="2 6">Cytoplasm</location>
    </subcellularLocation>
</comment>
<dbReference type="InterPro" id="IPR036388">
    <property type="entry name" value="WH-like_DNA-bd_sf"/>
</dbReference>
<dbReference type="GO" id="GO:0006282">
    <property type="term" value="P:regulation of DNA repair"/>
    <property type="evidence" value="ECO:0007669"/>
    <property type="project" value="UniProtKB-UniRule"/>
</dbReference>
<dbReference type="KEGG" id="smb:smi_0487"/>
<dbReference type="Pfam" id="PF02631">
    <property type="entry name" value="RecX_HTH2"/>
    <property type="match status" value="1"/>
</dbReference>
<gene>
    <name evidence="6 10" type="primary">recX</name>
    <name evidence="10" type="ordered locus">smi_0487</name>
</gene>
<dbReference type="Gene3D" id="1.10.10.10">
    <property type="entry name" value="Winged helix-like DNA-binding domain superfamily/Winged helix DNA-binding domain"/>
    <property type="match status" value="4"/>
</dbReference>
<dbReference type="InterPro" id="IPR003783">
    <property type="entry name" value="Regulatory_RecX"/>
</dbReference>
<sequence>MRLIFNGIFCFTFRFIPLSYHILSYNRTMKITKLEKKKRLYLMELDNGDKCYITEDTIVRFMLSRDKVISQEELKKIQDFAQFSYGKNLALYHLSFKARTEKEVREYLKKYDIDENIVSQVIINLKEDKWINDGQYAYAIINANQLSGDKGPYVLTQKLTQKGISKSTIEEIVKEFDFSEVAQRVANKLLKKYEGKLPARALQDKIIQNLTNKGFSYSDAKSAFDQLDSQVDQETTQELIFKELDKQYAKYARKYEGYELKQRLTQVLARKGYDFSDIASALREYL</sequence>
<dbReference type="PATRIC" id="fig|365659.3.peg.481"/>
<dbReference type="NCBIfam" id="NF010733">
    <property type="entry name" value="PRK14135.1"/>
    <property type="match status" value="1"/>
</dbReference>
<feature type="domain" description="RecX second three-helical" evidence="7">
    <location>
        <begin position="132"/>
        <end position="171"/>
    </location>
</feature>
<comment type="function">
    <text evidence="1 6">Modulates RecA activity.</text>
</comment>
<dbReference type="Proteomes" id="UP000008563">
    <property type="component" value="Chromosome"/>
</dbReference>
<evidence type="ECO:0000313" key="10">
    <source>
        <dbReference type="EMBL" id="CBJ21759.1"/>
    </source>
</evidence>
<dbReference type="STRING" id="365659.smi_0487"/>
<evidence type="ECO:0000313" key="11">
    <source>
        <dbReference type="Proteomes" id="UP000008563"/>
    </source>
</evidence>
<evidence type="ECO:0000259" key="7">
    <source>
        <dbReference type="Pfam" id="PF02631"/>
    </source>
</evidence>
<dbReference type="eggNOG" id="COG2137">
    <property type="taxonomic scope" value="Bacteria"/>
</dbReference>
<proteinExistence type="inferred from homology"/>
<feature type="domain" description="RecX third three-helical" evidence="8">
    <location>
        <begin position="237"/>
        <end position="282"/>
    </location>
</feature>
<evidence type="ECO:0000256" key="4">
    <source>
        <dbReference type="ARBA" id="ARBA00018111"/>
    </source>
</evidence>
<dbReference type="PANTHER" id="PTHR33602:SF1">
    <property type="entry name" value="REGULATORY PROTEIN RECX FAMILY PROTEIN"/>
    <property type="match status" value="1"/>
</dbReference>
<keyword evidence="5 6" id="KW-0963">Cytoplasm</keyword>
<dbReference type="InterPro" id="IPR053925">
    <property type="entry name" value="RecX_HTH_3rd"/>
</dbReference>
<dbReference type="InterPro" id="IPR053924">
    <property type="entry name" value="RecX_HTH_2nd"/>
</dbReference>
<dbReference type="Pfam" id="PF21981">
    <property type="entry name" value="RecX_HTH3"/>
    <property type="match status" value="1"/>
</dbReference>
<dbReference type="GO" id="GO:0005737">
    <property type="term" value="C:cytoplasm"/>
    <property type="evidence" value="ECO:0007669"/>
    <property type="project" value="UniProtKB-SubCell"/>
</dbReference>
<evidence type="ECO:0000256" key="6">
    <source>
        <dbReference type="HAMAP-Rule" id="MF_01114"/>
    </source>
</evidence>
<evidence type="ECO:0000256" key="3">
    <source>
        <dbReference type="ARBA" id="ARBA00009695"/>
    </source>
</evidence>
<protein>
    <recommendedName>
        <fullName evidence="4 6">Regulatory protein RecX</fullName>
    </recommendedName>
</protein>
<dbReference type="EMBL" id="FN568063">
    <property type="protein sequence ID" value="CBJ21759.1"/>
    <property type="molecule type" value="Genomic_DNA"/>
</dbReference>
<dbReference type="AlphaFoldDB" id="D3H7B7"/>
<comment type="similarity">
    <text evidence="3 6">Belongs to the RecX family.</text>
</comment>
<evidence type="ECO:0000256" key="2">
    <source>
        <dbReference type="ARBA" id="ARBA00004496"/>
    </source>
</evidence>
<evidence type="ECO:0000259" key="8">
    <source>
        <dbReference type="Pfam" id="PF21981"/>
    </source>
</evidence>
<accession>D3H7B7</accession>
<evidence type="ECO:0000256" key="1">
    <source>
        <dbReference type="ARBA" id="ARBA00003529"/>
    </source>
</evidence>
<evidence type="ECO:0000256" key="5">
    <source>
        <dbReference type="ARBA" id="ARBA00022490"/>
    </source>
</evidence>
<evidence type="ECO:0000259" key="9">
    <source>
        <dbReference type="Pfam" id="PF21982"/>
    </source>
</evidence>